<dbReference type="InterPro" id="IPR005164">
    <property type="entry name" value="Allantoicase"/>
</dbReference>
<dbReference type="SUPFAM" id="SSF49785">
    <property type="entry name" value="Galactose-binding domain-like"/>
    <property type="match status" value="2"/>
</dbReference>
<dbReference type="HAMAP" id="MF_00813">
    <property type="entry name" value="Allantoicase"/>
    <property type="match status" value="1"/>
</dbReference>
<dbReference type="OrthoDB" id="2078334at2"/>
<organism evidence="4 5">
    <name type="scientific">Halarcobacter anaerophilus</name>
    <dbReference type="NCBI Taxonomy" id="877500"/>
    <lineage>
        <taxon>Bacteria</taxon>
        <taxon>Pseudomonadati</taxon>
        <taxon>Campylobacterota</taxon>
        <taxon>Epsilonproteobacteria</taxon>
        <taxon>Campylobacterales</taxon>
        <taxon>Arcobacteraceae</taxon>
        <taxon>Halarcobacter</taxon>
    </lineage>
</organism>
<evidence type="ECO:0000256" key="1">
    <source>
        <dbReference type="ARBA" id="ARBA00009242"/>
    </source>
</evidence>
<reference evidence="4 5" key="1">
    <citation type="submission" date="2017-10" db="EMBL/GenBank/DDBJ databases">
        <title>Genomics of the genus Arcobacter.</title>
        <authorList>
            <person name="Perez-Cataluna A."/>
            <person name="Figueras M.J."/>
        </authorList>
    </citation>
    <scope>NUCLEOTIDE SEQUENCE [LARGE SCALE GENOMIC DNA]</scope>
    <source>
        <strain evidence="4 5">DSM 24636</strain>
    </source>
</reference>
<dbReference type="GO" id="GO:0000256">
    <property type="term" value="P:allantoin catabolic process"/>
    <property type="evidence" value="ECO:0007669"/>
    <property type="project" value="UniProtKB-UniRule"/>
</dbReference>
<dbReference type="AlphaFoldDB" id="A0A4Q0Y1H6"/>
<dbReference type="PANTHER" id="PTHR12045:SF3">
    <property type="entry name" value="INACTIVE ALLANTOICASE-RELATED"/>
    <property type="match status" value="1"/>
</dbReference>
<name>A0A4Q0Y1H6_9BACT</name>
<sequence length="330" mass="37987">MINVASCELGSKIIFTTDEFFAKASRMLQESEAIFEDKYDENGHWMDGWETRRRRDGGNDFCIIKLGNISKINSFLIDTSHFRGNYPLAISIKGCNAKEIDDKSFINQIDSFKWLELLEQSDLEGDKKQNFSSKDISEITHLKVDIYPDGGIARFKAFGEICFDEKLYEKENINIASMKNGARAVYTNNEFFAPLRNILKDEDAINMGDGWETRRRREPGFDWGIIELAKPAIIDNIMVDTNFFKGNFADSFSICSAYLENTTDNSVITQSMFWEELISKQKLEMHKKHSFDNSFLLHKKPVTHIRVNIFPDGGISRLKLFGKFIKEVKA</sequence>
<dbReference type="Gene3D" id="2.60.120.260">
    <property type="entry name" value="Galactose-binding domain-like"/>
    <property type="match status" value="2"/>
</dbReference>
<dbReference type="PIRSF" id="PIRSF016516">
    <property type="entry name" value="Allantoicase"/>
    <property type="match status" value="1"/>
</dbReference>
<feature type="domain" description="Allantoicase" evidence="3">
    <location>
        <begin position="10"/>
        <end position="161"/>
    </location>
</feature>
<evidence type="ECO:0000259" key="3">
    <source>
        <dbReference type="Pfam" id="PF03561"/>
    </source>
</evidence>
<dbReference type="Pfam" id="PF03561">
    <property type="entry name" value="Allantoicase"/>
    <property type="match status" value="2"/>
</dbReference>
<dbReference type="RefSeq" id="WP_129081266.1">
    <property type="nucleotide sequence ID" value="NZ_CP041070.1"/>
</dbReference>
<dbReference type="PANTHER" id="PTHR12045">
    <property type="entry name" value="ALLANTOICASE"/>
    <property type="match status" value="1"/>
</dbReference>
<dbReference type="InterPro" id="IPR015908">
    <property type="entry name" value="Allantoicase_dom"/>
</dbReference>
<dbReference type="InterPro" id="IPR008979">
    <property type="entry name" value="Galactose-bd-like_sf"/>
</dbReference>
<evidence type="ECO:0000313" key="4">
    <source>
        <dbReference type="EMBL" id="RXJ63897.1"/>
    </source>
</evidence>
<dbReference type="NCBIfam" id="TIGR02961">
    <property type="entry name" value="allantoicase"/>
    <property type="match status" value="1"/>
</dbReference>
<protein>
    <recommendedName>
        <fullName evidence="2">Probable allantoicase</fullName>
        <ecNumber evidence="2">3.5.3.4</ecNumber>
    </recommendedName>
    <alternativeName>
        <fullName evidence="2">Allantoate amidinohydrolase</fullName>
    </alternativeName>
</protein>
<keyword evidence="2" id="KW-0378">Hydrolase</keyword>
<comment type="pathway">
    <text evidence="2">Nitrogen metabolism; (S)-allantoin degradation; (S)-ureidoglycolate from allantoate (aminidohydrolase route): step 1/1.</text>
</comment>
<keyword evidence="2" id="KW-0659">Purine metabolism</keyword>
<accession>A0A4Q0Y1H6</accession>
<dbReference type="STRING" id="877500.GCA_000935065_03128"/>
<dbReference type="Proteomes" id="UP000290191">
    <property type="component" value="Unassembled WGS sequence"/>
</dbReference>
<evidence type="ECO:0000256" key="2">
    <source>
        <dbReference type="HAMAP-Rule" id="MF_00813"/>
    </source>
</evidence>
<gene>
    <name evidence="2 4" type="primary">alc</name>
    <name evidence="4" type="ORF">CRV06_02840</name>
</gene>
<proteinExistence type="inferred from homology"/>
<dbReference type="EMBL" id="PDKO01000002">
    <property type="protein sequence ID" value="RXJ63897.1"/>
    <property type="molecule type" value="Genomic_DNA"/>
</dbReference>
<dbReference type="GO" id="GO:0006144">
    <property type="term" value="P:purine nucleobase metabolic process"/>
    <property type="evidence" value="ECO:0007669"/>
    <property type="project" value="UniProtKB-KW"/>
</dbReference>
<comment type="similarity">
    <text evidence="1 2">Belongs to the allantoicase family.</text>
</comment>
<comment type="catalytic activity">
    <reaction evidence="2">
        <text>allantoate + H2O = (S)-ureidoglycolate + urea</text>
        <dbReference type="Rhea" id="RHEA:11016"/>
        <dbReference type="ChEBI" id="CHEBI:15377"/>
        <dbReference type="ChEBI" id="CHEBI:16199"/>
        <dbReference type="ChEBI" id="CHEBI:17536"/>
        <dbReference type="ChEBI" id="CHEBI:57296"/>
        <dbReference type="EC" id="3.5.3.4"/>
    </reaction>
</comment>
<feature type="domain" description="Allantoicase" evidence="3">
    <location>
        <begin position="181"/>
        <end position="324"/>
    </location>
</feature>
<evidence type="ECO:0000313" key="5">
    <source>
        <dbReference type="Proteomes" id="UP000290191"/>
    </source>
</evidence>
<keyword evidence="5" id="KW-1185">Reference proteome</keyword>
<dbReference type="EC" id="3.5.3.4" evidence="2"/>
<dbReference type="UniPathway" id="UPA00395">
    <property type="reaction ID" value="UER00654"/>
</dbReference>
<dbReference type="GO" id="GO:0004037">
    <property type="term" value="F:allantoicase activity"/>
    <property type="evidence" value="ECO:0007669"/>
    <property type="project" value="UniProtKB-UniRule"/>
</dbReference>
<comment type="caution">
    <text evidence="4">The sequence shown here is derived from an EMBL/GenBank/DDBJ whole genome shotgun (WGS) entry which is preliminary data.</text>
</comment>